<dbReference type="InterPro" id="IPR002156">
    <property type="entry name" value="RNaseH_domain"/>
</dbReference>
<proteinExistence type="predicted"/>
<dbReference type="AlphaFoldDB" id="A0A5S6QQ93"/>
<evidence type="ECO:0000259" key="1">
    <source>
        <dbReference type="Pfam" id="PF13456"/>
    </source>
</evidence>
<dbReference type="WBParaSite" id="TMUE_2000009042.1">
    <property type="protein sequence ID" value="TMUE_2000009042.1"/>
    <property type="gene ID" value="WBGene00300499"/>
</dbReference>
<evidence type="ECO:0000259" key="2">
    <source>
        <dbReference type="Pfam" id="PF23088"/>
    </source>
</evidence>
<organism evidence="3 4">
    <name type="scientific">Trichuris muris</name>
    <name type="common">Mouse whipworm</name>
    <dbReference type="NCBI Taxonomy" id="70415"/>
    <lineage>
        <taxon>Eukaryota</taxon>
        <taxon>Metazoa</taxon>
        <taxon>Ecdysozoa</taxon>
        <taxon>Nematoda</taxon>
        <taxon>Enoplea</taxon>
        <taxon>Dorylaimia</taxon>
        <taxon>Trichinellida</taxon>
        <taxon>Trichuridae</taxon>
        <taxon>Trichuris</taxon>
    </lineage>
</organism>
<name>A0A5S6QQ93_TRIMR</name>
<dbReference type="InterPro" id="IPR012337">
    <property type="entry name" value="RNaseH-like_sf"/>
</dbReference>
<keyword evidence="3" id="KW-1185">Reference proteome</keyword>
<feature type="domain" description="RNase H type-1" evidence="1">
    <location>
        <begin position="66"/>
        <end position="131"/>
    </location>
</feature>
<reference evidence="4" key="1">
    <citation type="submission" date="2019-12" db="UniProtKB">
        <authorList>
            <consortium name="WormBaseParasite"/>
        </authorList>
    </citation>
    <scope>IDENTIFICATION</scope>
</reference>
<dbReference type="STRING" id="70415.A0A5S6QQ93"/>
<dbReference type="SUPFAM" id="SSF53098">
    <property type="entry name" value="Ribonuclease H-like"/>
    <property type="match status" value="1"/>
</dbReference>
<dbReference type="InterPro" id="IPR036397">
    <property type="entry name" value="RNaseH_sf"/>
</dbReference>
<sequence length="147" mass="16041">MAAAFAKRKASDLSTSWDGAISDDRLKALLHEIAAEVESQDPVRGRWDVSGDRARAWVDASSLALGVVVETNSCVVEDAAWLRPNDAGHINMAELDALLKGSNVALSWDMRKIELTTDSSTVHRWMSDAFSGKARLKTKAASEMLIR</sequence>
<dbReference type="InterPro" id="IPR055475">
    <property type="entry name" value="DUF7047"/>
</dbReference>
<dbReference type="GO" id="GO:0004523">
    <property type="term" value="F:RNA-DNA hybrid ribonuclease activity"/>
    <property type="evidence" value="ECO:0007669"/>
    <property type="project" value="InterPro"/>
</dbReference>
<feature type="domain" description="DUF7047" evidence="2">
    <location>
        <begin position="1"/>
        <end position="38"/>
    </location>
</feature>
<evidence type="ECO:0000313" key="3">
    <source>
        <dbReference type="Proteomes" id="UP000046395"/>
    </source>
</evidence>
<dbReference type="GO" id="GO:0003676">
    <property type="term" value="F:nucleic acid binding"/>
    <property type="evidence" value="ECO:0007669"/>
    <property type="project" value="InterPro"/>
</dbReference>
<evidence type="ECO:0000313" key="4">
    <source>
        <dbReference type="WBParaSite" id="TMUE_2000009042.1"/>
    </source>
</evidence>
<dbReference type="Gene3D" id="3.30.420.10">
    <property type="entry name" value="Ribonuclease H-like superfamily/Ribonuclease H"/>
    <property type="match status" value="1"/>
</dbReference>
<dbReference type="Proteomes" id="UP000046395">
    <property type="component" value="Unassembled WGS sequence"/>
</dbReference>
<protein>
    <submittedName>
        <fullName evidence="4">RNase H domain-containing protein</fullName>
    </submittedName>
</protein>
<accession>A0A5S6QQ93</accession>
<dbReference type="Pfam" id="PF13456">
    <property type="entry name" value="RVT_3"/>
    <property type="match status" value="1"/>
</dbReference>
<dbReference type="Pfam" id="PF23088">
    <property type="entry name" value="DUF7047"/>
    <property type="match status" value="1"/>
</dbReference>